<sequence length="18" mass="2077">MSLCSFLLYSLHFTLLGM</sequence>
<name>A0A5B7K970_PORTR</name>
<dbReference type="AlphaFoldDB" id="A0A5B7K970"/>
<dbReference type="EMBL" id="VSRR010146521">
    <property type="protein sequence ID" value="MPD05541.1"/>
    <property type="molecule type" value="Genomic_DNA"/>
</dbReference>
<organism evidence="1 2">
    <name type="scientific">Portunus trituberculatus</name>
    <name type="common">Swimming crab</name>
    <name type="synonym">Neptunus trituberculatus</name>
    <dbReference type="NCBI Taxonomy" id="210409"/>
    <lineage>
        <taxon>Eukaryota</taxon>
        <taxon>Metazoa</taxon>
        <taxon>Ecdysozoa</taxon>
        <taxon>Arthropoda</taxon>
        <taxon>Crustacea</taxon>
        <taxon>Multicrustacea</taxon>
        <taxon>Malacostraca</taxon>
        <taxon>Eumalacostraca</taxon>
        <taxon>Eucarida</taxon>
        <taxon>Decapoda</taxon>
        <taxon>Pleocyemata</taxon>
        <taxon>Brachyura</taxon>
        <taxon>Eubrachyura</taxon>
        <taxon>Portunoidea</taxon>
        <taxon>Portunidae</taxon>
        <taxon>Portuninae</taxon>
        <taxon>Portunus</taxon>
    </lineage>
</organism>
<protein>
    <submittedName>
        <fullName evidence="1">Uncharacterized protein</fullName>
    </submittedName>
</protein>
<dbReference type="Proteomes" id="UP000324222">
    <property type="component" value="Unassembled WGS sequence"/>
</dbReference>
<reference evidence="1 2" key="1">
    <citation type="submission" date="2019-05" db="EMBL/GenBank/DDBJ databases">
        <title>Another draft genome of Portunus trituberculatus and its Hox gene families provides insights of decapod evolution.</title>
        <authorList>
            <person name="Jeong J.-H."/>
            <person name="Song I."/>
            <person name="Kim S."/>
            <person name="Choi T."/>
            <person name="Kim D."/>
            <person name="Ryu S."/>
            <person name="Kim W."/>
        </authorList>
    </citation>
    <scope>NUCLEOTIDE SEQUENCE [LARGE SCALE GENOMIC DNA]</scope>
    <source>
        <tissue evidence="1">Muscle</tissue>
    </source>
</reference>
<keyword evidence="2" id="KW-1185">Reference proteome</keyword>
<comment type="caution">
    <text evidence="1">The sequence shown here is derived from an EMBL/GenBank/DDBJ whole genome shotgun (WGS) entry which is preliminary data.</text>
</comment>
<gene>
    <name evidence="1" type="ORF">E2C01_101289</name>
</gene>
<proteinExistence type="predicted"/>
<evidence type="ECO:0000313" key="2">
    <source>
        <dbReference type="Proteomes" id="UP000324222"/>
    </source>
</evidence>
<accession>A0A5B7K970</accession>
<evidence type="ECO:0000313" key="1">
    <source>
        <dbReference type="EMBL" id="MPD05541.1"/>
    </source>
</evidence>